<dbReference type="EMBL" id="JACMSC010000012">
    <property type="protein sequence ID" value="KAG6496932.1"/>
    <property type="molecule type" value="Genomic_DNA"/>
</dbReference>
<organism evidence="3 4">
    <name type="scientific">Zingiber officinale</name>
    <name type="common">Ginger</name>
    <name type="synonym">Amomum zingiber</name>
    <dbReference type="NCBI Taxonomy" id="94328"/>
    <lineage>
        <taxon>Eukaryota</taxon>
        <taxon>Viridiplantae</taxon>
        <taxon>Streptophyta</taxon>
        <taxon>Embryophyta</taxon>
        <taxon>Tracheophyta</taxon>
        <taxon>Spermatophyta</taxon>
        <taxon>Magnoliopsida</taxon>
        <taxon>Liliopsida</taxon>
        <taxon>Zingiberales</taxon>
        <taxon>Zingiberaceae</taxon>
        <taxon>Zingiber</taxon>
    </lineage>
</organism>
<reference evidence="3 4" key="1">
    <citation type="submission" date="2020-08" db="EMBL/GenBank/DDBJ databases">
        <title>Plant Genome Project.</title>
        <authorList>
            <person name="Zhang R.-G."/>
        </authorList>
    </citation>
    <scope>NUCLEOTIDE SEQUENCE [LARGE SCALE GENOMIC DNA]</scope>
    <source>
        <tissue evidence="3">Rhizome</tissue>
    </source>
</reference>
<accession>A0A8J5KXN0</accession>
<keyword evidence="4" id="KW-1185">Reference proteome</keyword>
<evidence type="ECO:0000256" key="1">
    <source>
        <dbReference type="ARBA" id="ARBA00006407"/>
    </source>
</evidence>
<dbReference type="OrthoDB" id="10253878at2759"/>
<name>A0A8J5KXN0_ZINOF</name>
<dbReference type="PANTHER" id="PTHR12184">
    <property type="entry name" value="UBIQUINOL-CYTOCHROME C REDUCTASE COMPLEX ASSEMBLY FACTOR 1 FAMILY MEMBER"/>
    <property type="match status" value="1"/>
</dbReference>
<gene>
    <name evidence="3" type="ORF">ZIOFF_044812</name>
</gene>
<dbReference type="GO" id="GO:0005739">
    <property type="term" value="C:mitochondrion"/>
    <property type="evidence" value="ECO:0007669"/>
    <property type="project" value="TreeGrafter"/>
</dbReference>
<evidence type="ECO:0000313" key="3">
    <source>
        <dbReference type="EMBL" id="KAG6496932.1"/>
    </source>
</evidence>
<sequence length="303" mass="34062">MARFLARWGRAASQLATDLRVGGASPVARRFHRNCSTAITATGGPGGAAPAAAIATSSSPPNRLFNEQEVRLNSLFWSRPCSLSLPPNSPLRVAEPSFEGIKHIILKLMLFYSKRSESIRRAKIVYRRITSQVDKSAIYDVFHLEKTFKTTFSLLVLHMWLILHRLKEEGKDGTEFGQFLYEIYNHDLELRVFKAGVNLLLTKWMKNLEKIFYGNLIAYDAAMVPDAKLDDLATSIWRNVFSGDGSRTSNDAAAAPVQAMARYARRESTCLLLTDKEAIFTGNFMFTSLENHQHKPVKMTNQS</sequence>
<dbReference type="Proteomes" id="UP000734854">
    <property type="component" value="Unassembled WGS sequence"/>
</dbReference>
<dbReference type="PANTHER" id="PTHR12184:SF1">
    <property type="entry name" value="UBIQUINOL-CYTOCHROME-C REDUCTASE COMPLEX ASSEMBLY FACTOR 1"/>
    <property type="match status" value="1"/>
</dbReference>
<evidence type="ECO:0000259" key="2">
    <source>
        <dbReference type="Pfam" id="PF03981"/>
    </source>
</evidence>
<proteinExistence type="inferred from homology"/>
<comment type="similarity">
    <text evidence="1">Belongs to the CBP3 family.</text>
</comment>
<dbReference type="InterPro" id="IPR007129">
    <property type="entry name" value="Ubiqinol_cyt_c_chaperone_CPB3"/>
</dbReference>
<evidence type="ECO:0000313" key="4">
    <source>
        <dbReference type="Proteomes" id="UP000734854"/>
    </source>
</evidence>
<protein>
    <recommendedName>
        <fullName evidence="2">Ubiquinol-cytochrome c chaperone domain-containing protein</fullName>
    </recommendedName>
</protein>
<dbReference type="GO" id="GO:0034551">
    <property type="term" value="P:mitochondrial respiratory chain complex III assembly"/>
    <property type="evidence" value="ECO:0007669"/>
    <property type="project" value="TreeGrafter"/>
</dbReference>
<dbReference type="AlphaFoldDB" id="A0A8J5KXN0"/>
<dbReference type="InterPro" id="IPR021150">
    <property type="entry name" value="Ubiq_cyt_c_chap"/>
</dbReference>
<comment type="caution">
    <text evidence="3">The sequence shown here is derived from an EMBL/GenBank/DDBJ whole genome shotgun (WGS) entry which is preliminary data.</text>
</comment>
<dbReference type="Pfam" id="PF03981">
    <property type="entry name" value="Ubiq_cyt_C_chap"/>
    <property type="match status" value="1"/>
</dbReference>
<feature type="domain" description="Ubiquinol-cytochrome c chaperone" evidence="2">
    <location>
        <begin position="142"/>
        <end position="285"/>
    </location>
</feature>